<comment type="caution">
    <text evidence="2">The sequence shown here is derived from an EMBL/GenBank/DDBJ whole genome shotgun (WGS) entry which is preliminary data.</text>
</comment>
<dbReference type="InterPro" id="IPR011009">
    <property type="entry name" value="Kinase-like_dom_sf"/>
</dbReference>
<gene>
    <name evidence="2" type="ORF">QM012_000688</name>
</gene>
<reference evidence="2 3" key="1">
    <citation type="submission" date="2023-11" db="EMBL/GenBank/DDBJ databases">
        <title>Draft genome sequence and annotation of the polyextremotolerant black yeast-like fungus Aureobasidium pullulans NRRL 62042.</title>
        <authorList>
            <person name="Dielentheis-Frenken M.R.E."/>
            <person name="Wibberg D."/>
            <person name="Blank L.M."/>
            <person name="Tiso T."/>
        </authorList>
    </citation>
    <scope>NUCLEOTIDE SEQUENCE [LARGE SCALE GENOMIC DNA]</scope>
    <source>
        <strain evidence="2 3">NRRL 62042</strain>
    </source>
</reference>
<dbReference type="SUPFAM" id="SSF56112">
    <property type="entry name" value="Protein kinase-like (PK-like)"/>
    <property type="match status" value="1"/>
</dbReference>
<evidence type="ECO:0000313" key="2">
    <source>
        <dbReference type="EMBL" id="KAK6008785.1"/>
    </source>
</evidence>
<dbReference type="InterPro" id="IPR000719">
    <property type="entry name" value="Prot_kinase_dom"/>
</dbReference>
<sequence length="228" mass="25662">MASTLMTVAILADGSSVKGQIIAAGMDGYIIHDTTSSTVMKIPKLTGTYNPLDGSLKPDHDNNMYTNDLSREKEAYQRLQGILVVANCLDTNTHGLVFEFYKNGDLEDYIRDNPPAPWSQKVNWIFQILDAFIACHKRRILVFDIALRNLMLDDDMNIKLIDFANCSLLPLDENTELVDEDGYTAEIDLLHVINVIYSISRWDKFQTDCLKMDQWPAADSLPSTLGLP</sequence>
<evidence type="ECO:0000313" key="3">
    <source>
        <dbReference type="Proteomes" id="UP001341245"/>
    </source>
</evidence>
<keyword evidence="3" id="KW-1185">Reference proteome</keyword>
<dbReference type="PANTHER" id="PTHR24345">
    <property type="entry name" value="SERINE/THREONINE-PROTEIN KINASE PLK"/>
    <property type="match status" value="1"/>
</dbReference>
<dbReference type="PROSITE" id="PS50011">
    <property type="entry name" value="PROTEIN_KINASE_DOM"/>
    <property type="match status" value="1"/>
</dbReference>
<dbReference type="EMBL" id="JASGXD010000001">
    <property type="protein sequence ID" value="KAK6008785.1"/>
    <property type="molecule type" value="Genomic_DNA"/>
</dbReference>
<name>A0ABR0TXN9_AURPU</name>
<protein>
    <recommendedName>
        <fullName evidence="1">Protein kinase domain-containing protein</fullName>
    </recommendedName>
</protein>
<dbReference type="Pfam" id="PF00069">
    <property type="entry name" value="Pkinase"/>
    <property type="match status" value="1"/>
</dbReference>
<organism evidence="2 3">
    <name type="scientific">Aureobasidium pullulans</name>
    <name type="common">Black yeast</name>
    <name type="synonym">Pullularia pullulans</name>
    <dbReference type="NCBI Taxonomy" id="5580"/>
    <lineage>
        <taxon>Eukaryota</taxon>
        <taxon>Fungi</taxon>
        <taxon>Dikarya</taxon>
        <taxon>Ascomycota</taxon>
        <taxon>Pezizomycotina</taxon>
        <taxon>Dothideomycetes</taxon>
        <taxon>Dothideomycetidae</taxon>
        <taxon>Dothideales</taxon>
        <taxon>Saccotheciaceae</taxon>
        <taxon>Aureobasidium</taxon>
    </lineage>
</organism>
<feature type="domain" description="Protein kinase" evidence="1">
    <location>
        <begin position="16"/>
        <end position="228"/>
    </location>
</feature>
<evidence type="ECO:0000259" key="1">
    <source>
        <dbReference type="PROSITE" id="PS50011"/>
    </source>
</evidence>
<proteinExistence type="predicted"/>
<dbReference type="Proteomes" id="UP001341245">
    <property type="component" value="Unassembled WGS sequence"/>
</dbReference>
<dbReference type="Gene3D" id="1.10.510.10">
    <property type="entry name" value="Transferase(Phosphotransferase) domain 1"/>
    <property type="match status" value="1"/>
</dbReference>
<accession>A0ABR0TXN9</accession>
<dbReference type="SMART" id="SM00220">
    <property type="entry name" value="S_TKc"/>
    <property type="match status" value="1"/>
</dbReference>